<keyword evidence="3" id="KW-1185">Reference proteome</keyword>
<dbReference type="Proteomes" id="UP000324241">
    <property type="component" value="Unassembled WGS sequence"/>
</dbReference>
<evidence type="ECO:0000313" key="3">
    <source>
        <dbReference type="Proteomes" id="UP000308092"/>
    </source>
</evidence>
<dbReference type="AlphaFoldDB" id="A0A4S3J681"/>
<dbReference type="RefSeq" id="XP_033429057.1">
    <property type="nucleotide sequence ID" value="XM_033567062.1"/>
</dbReference>
<gene>
    <name evidence="1" type="ORF">ATNIH1004_002369</name>
    <name evidence="2" type="ORF">EYZ11_010313</name>
</gene>
<reference evidence="2 3" key="1">
    <citation type="submission" date="2019-03" db="EMBL/GenBank/DDBJ databases">
        <title>The genome sequence of a newly discovered highly antifungal drug resistant Aspergillus species, Aspergillus tanneri NIH 1004.</title>
        <authorList>
            <person name="Mounaud S."/>
            <person name="Singh I."/>
            <person name="Joardar V."/>
            <person name="Pakala S."/>
            <person name="Pakala S."/>
            <person name="Venepally P."/>
            <person name="Hoover J."/>
            <person name="Nierman W."/>
            <person name="Chung J."/>
            <person name="Losada L."/>
        </authorList>
    </citation>
    <scope>NUCLEOTIDE SEQUENCE [LARGE SCALE GENOMIC DNA]</scope>
    <source>
        <strain evidence="2 3">NIH1004</strain>
    </source>
</reference>
<evidence type="ECO:0000313" key="4">
    <source>
        <dbReference type="Proteomes" id="UP000324241"/>
    </source>
</evidence>
<dbReference type="VEuPathDB" id="FungiDB:EYZ11_010313"/>
<accession>A0A4S3J681</accession>
<reference evidence="1 4" key="2">
    <citation type="submission" date="2019-08" db="EMBL/GenBank/DDBJ databases">
        <title>The genome sequence of a newly discovered highly antifungal drug resistant Aspergillus species, Aspergillus tanneri NIH 1004.</title>
        <authorList>
            <person name="Mounaud S."/>
            <person name="Singh I."/>
            <person name="Joardar V."/>
            <person name="Pakala S."/>
            <person name="Pakala S."/>
            <person name="Venepally P."/>
            <person name="Chung J.K."/>
            <person name="Losada L."/>
            <person name="Nierman W.C."/>
        </authorList>
    </citation>
    <scope>NUCLEOTIDE SEQUENCE [LARGE SCALE GENOMIC DNA]</scope>
    <source>
        <strain evidence="1 4">NIH1004</strain>
    </source>
</reference>
<dbReference type="EMBL" id="QUQM01000001">
    <property type="protein sequence ID" value="KAA8649696.1"/>
    <property type="molecule type" value="Genomic_DNA"/>
</dbReference>
<proteinExistence type="predicted"/>
<dbReference type="EMBL" id="SOSA01000544">
    <property type="protein sequence ID" value="THC90232.1"/>
    <property type="molecule type" value="Genomic_DNA"/>
</dbReference>
<sequence length="140" mass="15168">MVFGVLAGGSPDRPVWPSNSIPDNPGHGVSLSFSLQSFSDQLDLVAEWVYEMANEAVVVLQRTILERQAKTDQHATADLNTPCSLSIWQGQRLNIPDRLGYATSCLGGGLLGGSSIIHHWLPQSVHYAVMAAGAGYRERH</sequence>
<dbReference type="GeneID" id="54325071"/>
<evidence type="ECO:0000313" key="1">
    <source>
        <dbReference type="EMBL" id="KAA8649696.1"/>
    </source>
</evidence>
<evidence type="ECO:0000313" key="2">
    <source>
        <dbReference type="EMBL" id="THC90232.1"/>
    </source>
</evidence>
<protein>
    <submittedName>
        <fullName evidence="2">Uncharacterized protein</fullName>
    </submittedName>
</protein>
<organism evidence="2 3">
    <name type="scientific">Aspergillus tanneri</name>
    <dbReference type="NCBI Taxonomy" id="1220188"/>
    <lineage>
        <taxon>Eukaryota</taxon>
        <taxon>Fungi</taxon>
        <taxon>Dikarya</taxon>
        <taxon>Ascomycota</taxon>
        <taxon>Pezizomycotina</taxon>
        <taxon>Eurotiomycetes</taxon>
        <taxon>Eurotiomycetidae</taxon>
        <taxon>Eurotiales</taxon>
        <taxon>Aspergillaceae</taxon>
        <taxon>Aspergillus</taxon>
        <taxon>Aspergillus subgen. Circumdati</taxon>
    </lineage>
</organism>
<comment type="caution">
    <text evidence="2">The sequence shown here is derived from an EMBL/GenBank/DDBJ whole genome shotgun (WGS) entry which is preliminary data.</text>
</comment>
<dbReference type="Proteomes" id="UP000308092">
    <property type="component" value="Unassembled WGS sequence"/>
</dbReference>
<name>A0A4S3J681_9EURO</name>